<dbReference type="InterPro" id="IPR055377">
    <property type="entry name" value="GH3_M"/>
</dbReference>
<comment type="caution">
    <text evidence="3">The sequence shown here is derived from an EMBL/GenBank/DDBJ whole genome shotgun (WGS) entry which is preliminary data.</text>
</comment>
<dbReference type="PANTHER" id="PTHR31901">
    <property type="entry name" value="GH3 DOMAIN-CONTAINING PROTEIN"/>
    <property type="match status" value="1"/>
</dbReference>
<keyword evidence="4" id="KW-1185">Reference proteome</keyword>
<protein>
    <submittedName>
        <fullName evidence="3">GH3 auxin-responsive promoter family protein</fullName>
    </submittedName>
</protein>
<dbReference type="InterPro" id="IPR055378">
    <property type="entry name" value="GH3_C"/>
</dbReference>
<sequence>MTNYLFPLLTTVARYAKARFVQKTYHTEAAQEHFLLKLLQNHQDTELGRLYGLRDIKTINQFCDRVPILPYSSYEPYTNRIFQGEPNILTPDPVVYINLTSGSTGAKKLIPVTKRFQNSLKQANLASMGFLADALSNKKRKFGKLLLTNSVELLGRTPGGIEYGAASVGVLRMGKFLYEQIFTNPFETLLPNDSLVRHYICLLFALCNRNLRGVIANFPMLVLRICDYLERYGEELIIDLEKGTIANWLDLEPELISRLQSKLIANPLRAKELRHILNSEGRLTPKFIWPNLSFVATARGGTSDFYFERFPSYFGDTPVFGAVYSSAEATFSIYPDLDADGSILAIESGFFEFIPEDQWEAENPQTLLPTEVKVGEYYRLLVTNYSGFYRYDIGDVVEVVGFYNTAPLIVFRYRRGGILSATTEKTTEYHVTQVMEDLQKEFGVFLEDFCITLSENIVEPYYLVNIELRPGEKIDNPQSFIASFEVKLKEANMSYSVKRPNNFISPPRLRILAAGSFAIVRQRQLAKGVPDSQLKFPHISGDREFLAGLVVEREVMLPGDLN</sequence>
<proteinExistence type="predicted"/>
<dbReference type="EMBL" id="JAMZMM010000002">
    <property type="protein sequence ID" value="MCP2726911.1"/>
    <property type="molecule type" value="Genomic_DNA"/>
</dbReference>
<name>A0AAE3GLQ0_9CYAN</name>
<feature type="domain" description="GH3 C-terminal" evidence="2">
    <location>
        <begin position="430"/>
        <end position="544"/>
    </location>
</feature>
<dbReference type="Pfam" id="PF23572">
    <property type="entry name" value="GH3_C"/>
    <property type="match status" value="1"/>
</dbReference>
<dbReference type="GO" id="GO:0005737">
    <property type="term" value="C:cytoplasm"/>
    <property type="evidence" value="ECO:0007669"/>
    <property type="project" value="TreeGrafter"/>
</dbReference>
<evidence type="ECO:0000313" key="4">
    <source>
        <dbReference type="Proteomes" id="UP001204953"/>
    </source>
</evidence>
<feature type="domain" description="GH3 middle" evidence="1">
    <location>
        <begin position="343"/>
        <end position="414"/>
    </location>
</feature>
<evidence type="ECO:0000313" key="3">
    <source>
        <dbReference type="EMBL" id="MCP2726911.1"/>
    </source>
</evidence>
<dbReference type="Proteomes" id="UP001204953">
    <property type="component" value="Unassembled WGS sequence"/>
</dbReference>
<accession>A0AAE3GLQ0</accession>
<dbReference type="Pfam" id="PF03321">
    <property type="entry name" value="GH3"/>
    <property type="match status" value="1"/>
</dbReference>
<dbReference type="PANTHER" id="PTHR31901:SF9">
    <property type="entry name" value="GH3 DOMAIN-CONTAINING PROTEIN"/>
    <property type="match status" value="1"/>
</dbReference>
<dbReference type="Pfam" id="PF23571">
    <property type="entry name" value="GH3_M"/>
    <property type="match status" value="1"/>
</dbReference>
<organism evidence="3 4">
    <name type="scientific">Limnofasciculus baicalensis BBK-W-15</name>
    <dbReference type="NCBI Taxonomy" id="2699891"/>
    <lineage>
        <taxon>Bacteria</taxon>
        <taxon>Bacillati</taxon>
        <taxon>Cyanobacteriota</taxon>
        <taxon>Cyanophyceae</taxon>
        <taxon>Coleofasciculales</taxon>
        <taxon>Coleofasciculaceae</taxon>
        <taxon>Limnofasciculus</taxon>
        <taxon>Limnofasciculus baicalensis</taxon>
    </lineage>
</organism>
<evidence type="ECO:0000259" key="2">
    <source>
        <dbReference type="Pfam" id="PF23572"/>
    </source>
</evidence>
<gene>
    <name evidence="3" type="ORF">NJ959_00265</name>
</gene>
<dbReference type="GO" id="GO:0016881">
    <property type="term" value="F:acid-amino acid ligase activity"/>
    <property type="evidence" value="ECO:0007669"/>
    <property type="project" value="TreeGrafter"/>
</dbReference>
<evidence type="ECO:0000259" key="1">
    <source>
        <dbReference type="Pfam" id="PF23571"/>
    </source>
</evidence>
<dbReference type="AlphaFoldDB" id="A0AAE3GLQ0"/>
<dbReference type="RefSeq" id="WP_254009733.1">
    <property type="nucleotide sequence ID" value="NZ_JAMZMM010000002.1"/>
</dbReference>
<dbReference type="InterPro" id="IPR004993">
    <property type="entry name" value="GH3"/>
</dbReference>
<reference evidence="3" key="1">
    <citation type="submission" date="2022-06" db="EMBL/GenBank/DDBJ databases">
        <title>New cyanobacteria of genus Symplocastrum in benthos of Lake Baikal.</title>
        <authorList>
            <person name="Sorokovikova E."/>
            <person name="Tikhonova I."/>
            <person name="Krasnopeev A."/>
            <person name="Evseev P."/>
            <person name="Gladkikh A."/>
            <person name="Belykh O."/>
        </authorList>
    </citation>
    <scope>NUCLEOTIDE SEQUENCE</scope>
    <source>
        <strain evidence="3">BBK-W-15</strain>
    </source>
</reference>